<evidence type="ECO:0000256" key="8">
    <source>
        <dbReference type="ARBA" id="ARBA00029586"/>
    </source>
</evidence>
<dbReference type="RefSeq" id="WP_397711571.1">
    <property type="nucleotide sequence ID" value="NZ_JBIRGN010000003.1"/>
</dbReference>
<keyword evidence="3" id="KW-0001">2Fe-2S</keyword>
<dbReference type="PROSITE" id="PS51257">
    <property type="entry name" value="PROKAR_LIPOPROTEIN"/>
    <property type="match status" value="1"/>
</dbReference>
<evidence type="ECO:0000256" key="5">
    <source>
        <dbReference type="ARBA" id="ARBA00023004"/>
    </source>
</evidence>
<evidence type="ECO:0000256" key="6">
    <source>
        <dbReference type="ARBA" id="ARBA00023014"/>
    </source>
</evidence>
<comment type="caution">
    <text evidence="11">The sequence shown here is derived from an EMBL/GenBank/DDBJ whole genome shotgun (WGS) entry which is preliminary data.</text>
</comment>
<feature type="region of interest" description="Disordered" evidence="9">
    <location>
        <begin position="34"/>
        <end position="75"/>
    </location>
</feature>
<dbReference type="InterPro" id="IPR014349">
    <property type="entry name" value="Rieske_Fe-S_prot"/>
</dbReference>
<evidence type="ECO:0000256" key="2">
    <source>
        <dbReference type="ARBA" id="ARBA00015816"/>
    </source>
</evidence>
<reference evidence="11 12" key="1">
    <citation type="submission" date="2024-10" db="EMBL/GenBank/DDBJ databases">
        <title>The Natural Products Discovery Center: Release of the First 8490 Sequenced Strains for Exploring Actinobacteria Biosynthetic Diversity.</title>
        <authorList>
            <person name="Kalkreuter E."/>
            <person name="Kautsar S.A."/>
            <person name="Yang D."/>
            <person name="Bader C.D."/>
            <person name="Teijaro C.N."/>
            <person name="Fluegel L."/>
            <person name="Davis C.M."/>
            <person name="Simpson J.R."/>
            <person name="Lauterbach L."/>
            <person name="Steele A.D."/>
            <person name="Gui C."/>
            <person name="Meng S."/>
            <person name="Li G."/>
            <person name="Viehrig K."/>
            <person name="Ye F."/>
            <person name="Su P."/>
            <person name="Kiefer A.F."/>
            <person name="Nichols A."/>
            <person name="Cepeda A.J."/>
            <person name="Yan W."/>
            <person name="Fan B."/>
            <person name="Jiang Y."/>
            <person name="Adhikari A."/>
            <person name="Zheng C.-J."/>
            <person name="Schuster L."/>
            <person name="Cowan T.M."/>
            <person name="Smanski M.J."/>
            <person name="Chevrette M.G."/>
            <person name="De Carvalho L.P.S."/>
            <person name="Shen B."/>
        </authorList>
    </citation>
    <scope>NUCLEOTIDE SEQUENCE [LARGE SCALE GENOMIC DNA]</scope>
    <source>
        <strain evidence="11 12">NPDC017990</strain>
    </source>
</reference>
<keyword evidence="4" id="KW-0479">Metal-binding</keyword>
<keyword evidence="12" id="KW-1185">Reference proteome</keyword>
<feature type="region of interest" description="Disordered" evidence="9">
    <location>
        <begin position="144"/>
        <end position="166"/>
    </location>
</feature>
<dbReference type="PROSITE" id="PS51296">
    <property type="entry name" value="RIESKE"/>
    <property type="match status" value="1"/>
</dbReference>
<feature type="compositionally biased region" description="Acidic residues" evidence="9">
    <location>
        <begin position="54"/>
        <end position="64"/>
    </location>
</feature>
<accession>A0ABW7QMC2</accession>
<organism evidence="11 12">
    <name type="scientific">Streptomyces longisporoflavus</name>
    <dbReference type="NCBI Taxonomy" id="28044"/>
    <lineage>
        <taxon>Bacteria</taxon>
        <taxon>Bacillati</taxon>
        <taxon>Actinomycetota</taxon>
        <taxon>Actinomycetes</taxon>
        <taxon>Kitasatosporales</taxon>
        <taxon>Streptomycetaceae</taxon>
        <taxon>Streptomyces</taxon>
    </lineage>
</organism>
<evidence type="ECO:0000259" key="10">
    <source>
        <dbReference type="PROSITE" id="PS51296"/>
    </source>
</evidence>
<keyword evidence="6" id="KW-0411">Iron-sulfur</keyword>
<evidence type="ECO:0000256" key="7">
    <source>
        <dbReference type="ARBA" id="ARBA00023157"/>
    </source>
</evidence>
<feature type="domain" description="Rieske" evidence="10">
    <location>
        <begin position="73"/>
        <end position="165"/>
    </location>
</feature>
<dbReference type="PANTHER" id="PTHR10134">
    <property type="entry name" value="CYTOCHROME B-C1 COMPLEX SUBUNIT RIESKE, MITOCHONDRIAL"/>
    <property type="match status" value="1"/>
</dbReference>
<dbReference type="InterPro" id="IPR036922">
    <property type="entry name" value="Rieske_2Fe-2S_sf"/>
</dbReference>
<gene>
    <name evidence="11" type="ORF">ACH4F9_14125</name>
</gene>
<name>A0ABW7QMC2_9ACTN</name>
<sequence length="166" mass="16535">MTISKEHLPVPSRRSVVTAAGVVSLAAALAACGESEDGGGYGSDPAAEQKPDSPDDTDNTDNTEEAGGGAGGAVLAKTSEIPVGGGKIFKDAGVVVTQPTEGEFKAFSNRCTHKQCPVTSVEGGTINCPCHGSKFAVADGSVQASPAAKPLPPAEITVDGDSIKLA</sequence>
<protein>
    <recommendedName>
        <fullName evidence="2">Cytochrome bc1 complex Rieske iron-sulfur subunit</fullName>
    </recommendedName>
    <alternativeName>
        <fullName evidence="8">Cytochrome bc1 reductase complex subunit QcrA</fullName>
    </alternativeName>
</protein>
<dbReference type="Gene3D" id="2.102.10.10">
    <property type="entry name" value="Rieske [2Fe-2S] iron-sulphur domain"/>
    <property type="match status" value="1"/>
</dbReference>
<proteinExistence type="predicted"/>
<dbReference type="Proteomes" id="UP001610818">
    <property type="component" value="Unassembled WGS sequence"/>
</dbReference>
<evidence type="ECO:0000256" key="1">
    <source>
        <dbReference type="ARBA" id="ARBA00002494"/>
    </source>
</evidence>
<dbReference type="Pfam" id="PF00355">
    <property type="entry name" value="Rieske"/>
    <property type="match status" value="1"/>
</dbReference>
<evidence type="ECO:0000313" key="11">
    <source>
        <dbReference type="EMBL" id="MFH8546132.1"/>
    </source>
</evidence>
<evidence type="ECO:0000256" key="4">
    <source>
        <dbReference type="ARBA" id="ARBA00022723"/>
    </source>
</evidence>
<keyword evidence="7" id="KW-1015">Disulfide bond</keyword>
<evidence type="ECO:0000313" key="12">
    <source>
        <dbReference type="Proteomes" id="UP001610818"/>
    </source>
</evidence>
<evidence type="ECO:0000256" key="9">
    <source>
        <dbReference type="SAM" id="MobiDB-lite"/>
    </source>
</evidence>
<dbReference type="EMBL" id="JBIRGQ010000003">
    <property type="protein sequence ID" value="MFH8546132.1"/>
    <property type="molecule type" value="Genomic_DNA"/>
</dbReference>
<keyword evidence="5" id="KW-0408">Iron</keyword>
<dbReference type="InterPro" id="IPR017941">
    <property type="entry name" value="Rieske_2Fe-2S"/>
</dbReference>
<evidence type="ECO:0000256" key="3">
    <source>
        <dbReference type="ARBA" id="ARBA00022714"/>
    </source>
</evidence>
<dbReference type="SUPFAM" id="SSF50022">
    <property type="entry name" value="ISP domain"/>
    <property type="match status" value="1"/>
</dbReference>
<dbReference type="CDD" id="cd03467">
    <property type="entry name" value="Rieske"/>
    <property type="match status" value="1"/>
</dbReference>
<comment type="function">
    <text evidence="1">Iron-sulfur subunit of the cytochrome bc1 complex, an essential component of the respiratory electron transport chain required for ATP synthesis. The bc1 complex catalyzes the oxidation of menaquinol and the reduction of cytochrome c in the respiratory chain. The bc1 complex operates through a Q-cycle mechanism that couples electron transfer to generation of the proton gradient that drives ATP synthesis.</text>
</comment>